<keyword evidence="2" id="KW-1185">Reference proteome</keyword>
<proteinExistence type="predicted"/>
<name>A0A8J5C3K8_ZINOF</name>
<comment type="caution">
    <text evidence="1">The sequence shown here is derived from an EMBL/GenBank/DDBJ whole genome shotgun (WGS) entry which is preliminary data.</text>
</comment>
<sequence length="208" mass="22343">MAIDADYPQIIGAHSSTDPSRVHLFVTGADLAIAFTALAADTRNSPETKRVSRLKQMPLDLCTSQLRSLDFGSSSSLVQIGYRSIGGTDFIHRIRLSSGQQCSPAIHSVGHLVTTTQPAATGSLHIATPITGFWFLFVAGTDWLSIHWVGQISYTELDLALASTVHRRSTVSAILLQLSGQHCSPAIHSVGHLVTTVSSSDMSYQQLT</sequence>
<dbReference type="AlphaFoldDB" id="A0A8J5C3K8"/>
<accession>A0A8J5C3K8</accession>
<evidence type="ECO:0000313" key="2">
    <source>
        <dbReference type="Proteomes" id="UP000734854"/>
    </source>
</evidence>
<dbReference type="EMBL" id="JACMSC010000021">
    <property type="protein sequence ID" value="KAG6470248.1"/>
    <property type="molecule type" value="Genomic_DNA"/>
</dbReference>
<organism evidence="1 2">
    <name type="scientific">Zingiber officinale</name>
    <name type="common">Ginger</name>
    <name type="synonym">Amomum zingiber</name>
    <dbReference type="NCBI Taxonomy" id="94328"/>
    <lineage>
        <taxon>Eukaryota</taxon>
        <taxon>Viridiplantae</taxon>
        <taxon>Streptophyta</taxon>
        <taxon>Embryophyta</taxon>
        <taxon>Tracheophyta</taxon>
        <taxon>Spermatophyta</taxon>
        <taxon>Magnoliopsida</taxon>
        <taxon>Liliopsida</taxon>
        <taxon>Zingiberales</taxon>
        <taxon>Zingiberaceae</taxon>
        <taxon>Zingiber</taxon>
    </lineage>
</organism>
<gene>
    <name evidence="1" type="ORF">ZIOFF_071312</name>
</gene>
<evidence type="ECO:0000313" key="1">
    <source>
        <dbReference type="EMBL" id="KAG6470248.1"/>
    </source>
</evidence>
<protein>
    <submittedName>
        <fullName evidence="1">Uncharacterized protein</fullName>
    </submittedName>
</protein>
<dbReference type="Proteomes" id="UP000734854">
    <property type="component" value="Unassembled WGS sequence"/>
</dbReference>
<reference evidence="1 2" key="1">
    <citation type="submission" date="2020-08" db="EMBL/GenBank/DDBJ databases">
        <title>Plant Genome Project.</title>
        <authorList>
            <person name="Zhang R.-G."/>
        </authorList>
    </citation>
    <scope>NUCLEOTIDE SEQUENCE [LARGE SCALE GENOMIC DNA]</scope>
    <source>
        <tissue evidence="1">Rhizome</tissue>
    </source>
</reference>